<organism evidence="3 4">
    <name type="scientific">Martelella endophytica</name>
    <dbReference type="NCBI Taxonomy" id="1486262"/>
    <lineage>
        <taxon>Bacteria</taxon>
        <taxon>Pseudomonadati</taxon>
        <taxon>Pseudomonadota</taxon>
        <taxon>Alphaproteobacteria</taxon>
        <taxon>Hyphomicrobiales</taxon>
        <taxon>Aurantimonadaceae</taxon>
        <taxon>Martelella</taxon>
    </lineage>
</organism>
<evidence type="ECO:0000313" key="3">
    <source>
        <dbReference type="EMBL" id="AJY46142.1"/>
    </source>
</evidence>
<dbReference type="Proteomes" id="UP000032611">
    <property type="component" value="Chromosome"/>
</dbReference>
<dbReference type="InterPro" id="IPR009506">
    <property type="entry name" value="YjiS-like"/>
</dbReference>
<feature type="region of interest" description="Disordered" evidence="1">
    <location>
        <begin position="1"/>
        <end position="21"/>
    </location>
</feature>
<reference evidence="3 4" key="1">
    <citation type="journal article" date="2015" name="Genome Announc.">
        <title>Complete genome sequence of Martelella endophytica YC6887, which has antifungal activity associated with a halophyte.</title>
        <authorList>
            <person name="Khan A."/>
            <person name="Khan H."/>
            <person name="Chung E.J."/>
            <person name="Hossain M.T."/>
            <person name="Chung Y.R."/>
        </authorList>
    </citation>
    <scope>NUCLEOTIDE SEQUENCE [LARGE SCALE GENOMIC DNA]</scope>
    <source>
        <strain evidence="3">YC6887</strain>
    </source>
</reference>
<dbReference type="STRING" id="1486262.TM49_11385"/>
<accession>A0A0D5LQV4</accession>
<proteinExistence type="predicted"/>
<feature type="compositionally biased region" description="Polar residues" evidence="1">
    <location>
        <begin position="9"/>
        <end position="21"/>
    </location>
</feature>
<sequence>MSMIERVSGTRTATSSSQTMSETLRAAAAATARFIRNRLAIKQMVHLDDALLKDIGLTRGEVENAYMKPVTNDPMAELRRAASDRAARMSL</sequence>
<dbReference type="KEGG" id="mey:TM49_11385"/>
<dbReference type="EMBL" id="CP010803">
    <property type="protein sequence ID" value="AJY46142.1"/>
    <property type="molecule type" value="Genomic_DNA"/>
</dbReference>
<keyword evidence="4" id="KW-1185">Reference proteome</keyword>
<dbReference type="Pfam" id="PF06568">
    <property type="entry name" value="YjiS-like"/>
    <property type="match status" value="1"/>
</dbReference>
<gene>
    <name evidence="3" type="ORF">TM49_11385</name>
</gene>
<evidence type="ECO:0000313" key="4">
    <source>
        <dbReference type="Proteomes" id="UP000032611"/>
    </source>
</evidence>
<protein>
    <recommendedName>
        <fullName evidence="2">YjiS-like domain-containing protein</fullName>
    </recommendedName>
</protein>
<feature type="domain" description="YjiS-like" evidence="2">
    <location>
        <begin position="28"/>
        <end position="63"/>
    </location>
</feature>
<dbReference type="RefSeq" id="WP_045681361.1">
    <property type="nucleotide sequence ID" value="NZ_CP010803.1"/>
</dbReference>
<dbReference type="PATRIC" id="fig|1486262.3.peg.2356"/>
<evidence type="ECO:0000256" key="1">
    <source>
        <dbReference type="SAM" id="MobiDB-lite"/>
    </source>
</evidence>
<dbReference type="AlphaFoldDB" id="A0A0D5LQV4"/>
<name>A0A0D5LQV4_MAREN</name>
<evidence type="ECO:0000259" key="2">
    <source>
        <dbReference type="Pfam" id="PF06568"/>
    </source>
</evidence>
<dbReference type="HOGENOM" id="CLU_2423443_0_0_5"/>
<dbReference type="OrthoDB" id="7861975at2"/>